<protein>
    <submittedName>
        <fullName evidence="4">Cytidine deaminase-like protein</fullName>
    </submittedName>
</protein>
<gene>
    <name evidence="4" type="ORF">BJ875DRAFT_378587</name>
</gene>
<feature type="domain" description="CMP/dCMP-type deaminase" evidence="3">
    <location>
        <begin position="183"/>
        <end position="340"/>
    </location>
</feature>
<evidence type="ECO:0000256" key="2">
    <source>
        <dbReference type="ARBA" id="ARBA00038160"/>
    </source>
</evidence>
<dbReference type="PROSITE" id="PS51747">
    <property type="entry name" value="CYT_DCMP_DEAMINASES_2"/>
    <property type="match status" value="1"/>
</dbReference>
<evidence type="ECO:0000256" key="1">
    <source>
        <dbReference type="ARBA" id="ARBA00022694"/>
    </source>
</evidence>
<dbReference type="OrthoDB" id="3180714at2759"/>
<organism evidence="4 5">
    <name type="scientific">Amylocarpus encephaloides</name>
    <dbReference type="NCBI Taxonomy" id="45428"/>
    <lineage>
        <taxon>Eukaryota</taxon>
        <taxon>Fungi</taxon>
        <taxon>Dikarya</taxon>
        <taxon>Ascomycota</taxon>
        <taxon>Pezizomycotina</taxon>
        <taxon>Leotiomycetes</taxon>
        <taxon>Helotiales</taxon>
        <taxon>Helotiales incertae sedis</taxon>
        <taxon>Amylocarpus</taxon>
    </lineage>
</organism>
<dbReference type="PANTHER" id="PTHR11079">
    <property type="entry name" value="CYTOSINE DEAMINASE FAMILY MEMBER"/>
    <property type="match status" value="1"/>
</dbReference>
<dbReference type="GO" id="GO:0008033">
    <property type="term" value="P:tRNA processing"/>
    <property type="evidence" value="ECO:0007669"/>
    <property type="project" value="UniProtKB-KW"/>
</dbReference>
<dbReference type="GO" id="GO:0005634">
    <property type="term" value="C:nucleus"/>
    <property type="evidence" value="ECO:0007669"/>
    <property type="project" value="TreeGrafter"/>
</dbReference>
<sequence length="384" mass="41387">MSTLSTGPEHDASPIIPIPGCLIPLKTTLETREEVKTLRVHVTAVRPQVASGTLGLIRTLLPKDGGFDLQHLRRFAKPETLPASVVEEYTSLSSSRAEGGERVIFLILAATSLIPSSALAESLEAHLESKVPLVEISVPLLAPTSAAQAVAWSNEYWPCVYKKSNPFGPHPSLVARAQEEVEGGSGRWMGVAWEAARQAADEGVGEGVGVCVVERKAGGEGRCVAVAGDLRWKGWGGRDQGGSGNVTAHAAMRAIGMITNSLSQAIPSSTPTIFQTSQHLPLESSPLIFPPDPDGYLCHDLEIYSTHEPCVMCSMAIVHSRFGRVVFEQRMRATGGICADGEGGLGHGMWWRKELNWTMLGWEFVRDGDPETKRLIDVDEHLNA</sequence>
<evidence type="ECO:0000259" key="3">
    <source>
        <dbReference type="PROSITE" id="PS51747"/>
    </source>
</evidence>
<dbReference type="InterPro" id="IPR016193">
    <property type="entry name" value="Cytidine_deaminase-like"/>
</dbReference>
<dbReference type="EMBL" id="MU251499">
    <property type="protein sequence ID" value="KAG9233475.1"/>
    <property type="molecule type" value="Genomic_DNA"/>
</dbReference>
<dbReference type="Proteomes" id="UP000824998">
    <property type="component" value="Unassembled WGS sequence"/>
</dbReference>
<comment type="caution">
    <text evidence="4">The sequence shown here is derived from an EMBL/GenBank/DDBJ whole genome shotgun (WGS) entry which is preliminary data.</text>
</comment>
<evidence type="ECO:0000313" key="5">
    <source>
        <dbReference type="Proteomes" id="UP000824998"/>
    </source>
</evidence>
<dbReference type="SUPFAM" id="SSF53927">
    <property type="entry name" value="Cytidine deaminase-like"/>
    <property type="match status" value="1"/>
</dbReference>
<proteinExistence type="inferred from homology"/>
<dbReference type="PANTHER" id="PTHR11079:SF156">
    <property type="entry name" value="INACTIVE TRNA-SPECIFIC ADENOSINE DEAMINASE-LIKE PROTEIN 3-RELATED"/>
    <property type="match status" value="1"/>
</dbReference>
<dbReference type="GO" id="GO:0052717">
    <property type="term" value="F:tRNA-specific adenosine-34 deaminase activity"/>
    <property type="evidence" value="ECO:0007669"/>
    <property type="project" value="TreeGrafter"/>
</dbReference>
<dbReference type="Gene3D" id="3.40.140.10">
    <property type="entry name" value="Cytidine Deaminase, domain 2"/>
    <property type="match status" value="1"/>
</dbReference>
<accession>A0A9P8C4R9</accession>
<dbReference type="GO" id="GO:0005737">
    <property type="term" value="C:cytoplasm"/>
    <property type="evidence" value="ECO:0007669"/>
    <property type="project" value="TreeGrafter"/>
</dbReference>
<keyword evidence="5" id="KW-1185">Reference proteome</keyword>
<evidence type="ECO:0000313" key="4">
    <source>
        <dbReference type="EMBL" id="KAG9233475.1"/>
    </source>
</evidence>
<name>A0A9P8C4R9_9HELO</name>
<dbReference type="InterPro" id="IPR002125">
    <property type="entry name" value="CMP_dCMP_dom"/>
</dbReference>
<dbReference type="AlphaFoldDB" id="A0A9P8C4R9"/>
<comment type="similarity">
    <text evidence="2">Belongs to the cytidine and deoxycytidylate deaminase family. ADAT3 subfamily.</text>
</comment>
<dbReference type="Pfam" id="PF00383">
    <property type="entry name" value="dCMP_cyt_deam_1"/>
    <property type="match status" value="1"/>
</dbReference>
<reference evidence="4" key="1">
    <citation type="journal article" date="2021" name="IMA Fungus">
        <title>Genomic characterization of three marine fungi, including Emericellopsis atlantica sp. nov. with signatures of a generalist lifestyle and marine biomass degradation.</title>
        <authorList>
            <person name="Hagestad O.C."/>
            <person name="Hou L."/>
            <person name="Andersen J.H."/>
            <person name="Hansen E.H."/>
            <person name="Altermark B."/>
            <person name="Li C."/>
            <person name="Kuhnert E."/>
            <person name="Cox R.J."/>
            <person name="Crous P.W."/>
            <person name="Spatafora J.W."/>
            <person name="Lail K."/>
            <person name="Amirebrahimi M."/>
            <person name="Lipzen A."/>
            <person name="Pangilinan J."/>
            <person name="Andreopoulos W."/>
            <person name="Hayes R.D."/>
            <person name="Ng V."/>
            <person name="Grigoriev I.V."/>
            <person name="Jackson S.A."/>
            <person name="Sutton T.D.S."/>
            <person name="Dobson A.D.W."/>
            <person name="Rama T."/>
        </authorList>
    </citation>
    <scope>NUCLEOTIDE SEQUENCE</scope>
    <source>
        <strain evidence="4">TRa018bII</strain>
    </source>
</reference>
<keyword evidence="1" id="KW-0819">tRNA processing</keyword>